<proteinExistence type="predicted"/>
<evidence type="ECO:0000256" key="1">
    <source>
        <dbReference type="SAM" id="Coils"/>
    </source>
</evidence>
<dbReference type="Pfam" id="PF07028">
    <property type="entry name" value="DUF1319"/>
    <property type="match status" value="1"/>
</dbReference>
<keyword evidence="3" id="KW-1185">Reference proteome</keyword>
<organism evidence="2">
    <name type="scientific">Cacao bacilliform Sri Lanka virus</name>
    <dbReference type="NCBI Taxonomy" id="2056878"/>
    <lineage>
        <taxon>Viruses</taxon>
        <taxon>Riboviria</taxon>
        <taxon>Pararnavirae</taxon>
        <taxon>Artverviricota</taxon>
        <taxon>Revtraviricetes</taxon>
        <taxon>Ortervirales</taxon>
        <taxon>Caulimoviridae</taxon>
        <taxon>Badnavirus</taxon>
        <taxon>Badnavirus theobromae</taxon>
    </lineage>
</organism>
<dbReference type="RefSeq" id="YP_009553546.1">
    <property type="nucleotide sequence ID" value="NC_040809.1"/>
</dbReference>
<accession>A0A2H4U993</accession>
<dbReference type="EMBL" id="MF642736">
    <property type="protein sequence ID" value="ATZ69528.1"/>
    <property type="molecule type" value="Genomic_DNA"/>
</dbReference>
<dbReference type="GeneID" id="41701575"/>
<keyword evidence="1" id="KW-0175">Coiled coil</keyword>
<reference evidence="2" key="1">
    <citation type="journal article" date="2017" name="Virus Res.">
        <title>Next generation sequencing elucidates cacao badnavirus diversity and reveals the existence of more than ten viral species.</title>
        <authorList>
            <person name="Muller E."/>
            <person name="Ravel S."/>
            <person name="Agret C."/>
            <person name="Abrokwah F."/>
            <person name="Dzahini-Obiatey H."/>
            <person name="Galyuon I."/>
            <person name="Kouakou K."/>
            <person name="Jeyaseelan E.C."/>
            <person name="Allainguillaume J."/>
            <person name="Wetten A."/>
        </authorList>
    </citation>
    <scope>NUCLEOTIDE SEQUENCE [LARGE SCALE GENOMIC DNA]</scope>
    <source>
        <strain evidence="2">A</strain>
    </source>
</reference>
<dbReference type="Proteomes" id="UP000289729">
    <property type="component" value="Segment"/>
</dbReference>
<dbReference type="InterPro" id="IPR010746">
    <property type="entry name" value="CYMV_Orf1"/>
</dbReference>
<evidence type="ECO:0000313" key="2">
    <source>
        <dbReference type="EMBL" id="ATZ69528.1"/>
    </source>
</evidence>
<name>A0A2H4U993_9VIRU</name>
<protein>
    <submittedName>
        <fullName evidence="2">ORF1 protein</fullName>
    </submittedName>
</protein>
<dbReference type="OrthoDB" id="16938at10239"/>
<evidence type="ECO:0000313" key="3">
    <source>
        <dbReference type="Proteomes" id="UP000289729"/>
    </source>
</evidence>
<dbReference type="KEGG" id="vg:41701575"/>
<feature type="coiled-coil region" evidence="1">
    <location>
        <begin position="113"/>
        <end position="140"/>
    </location>
</feature>
<sequence>MSERFEESIREWYASAPTRNLQYLDLAETPKPKLSQLANNLGVIYDRINLLSRVSLKNYKLILEKSVLIESILTKHSASLSLLESEFQEHRPLTSAEVKKLVIEIAKQPKAVEEQALQITEELKKEIKEVRELVTKVQTLLIS</sequence>